<gene>
    <name evidence="3" type="ORF">CWI84_00705</name>
</gene>
<dbReference type="Gene3D" id="3.40.50.12370">
    <property type="match status" value="1"/>
</dbReference>
<evidence type="ECO:0000313" key="3">
    <source>
        <dbReference type="EMBL" id="RUO81314.1"/>
    </source>
</evidence>
<feature type="domain" description="UspA" evidence="2">
    <location>
        <begin position="166"/>
        <end position="283"/>
    </location>
</feature>
<dbReference type="PANTHER" id="PTHR46268:SF6">
    <property type="entry name" value="UNIVERSAL STRESS PROTEIN UP12"/>
    <property type="match status" value="1"/>
</dbReference>
<dbReference type="EMBL" id="PIQH01000001">
    <property type="protein sequence ID" value="RUO81314.1"/>
    <property type="molecule type" value="Genomic_DNA"/>
</dbReference>
<dbReference type="InterPro" id="IPR006015">
    <property type="entry name" value="Universal_stress_UspA"/>
</dbReference>
<dbReference type="PRINTS" id="PR01438">
    <property type="entry name" value="UNVRSLSTRESS"/>
</dbReference>
<protein>
    <submittedName>
        <fullName evidence="3">Universal stress protein UspA</fullName>
    </submittedName>
</protein>
<dbReference type="InterPro" id="IPR006016">
    <property type="entry name" value="UspA"/>
</dbReference>
<name>A0A432ZTQ0_9GAMM</name>
<feature type="domain" description="UspA" evidence="2">
    <location>
        <begin position="2"/>
        <end position="157"/>
    </location>
</feature>
<comment type="similarity">
    <text evidence="1">Belongs to the universal stress protein A family.</text>
</comment>
<dbReference type="Pfam" id="PF00582">
    <property type="entry name" value="Usp"/>
    <property type="match status" value="2"/>
</dbReference>
<dbReference type="AlphaFoldDB" id="A0A432ZTQ0"/>
<proteinExistence type="inferred from homology"/>
<accession>A0A432ZTQ0</accession>
<evidence type="ECO:0000259" key="2">
    <source>
        <dbReference type="Pfam" id="PF00582"/>
    </source>
</evidence>
<evidence type="ECO:0000256" key="1">
    <source>
        <dbReference type="ARBA" id="ARBA00008791"/>
    </source>
</evidence>
<dbReference type="OrthoDB" id="9804721at2"/>
<sequence>MENVIACIDGSSAAISVSRYAAWAAQRMGAALTLLHVLDENRYPAKSELSGNIGLGSQEALLDELAELDEKRAKLALQQGHLMLDKAHNSVAEEIPQIAINSRQRHGQLVDTLLDIEPETRLTVLGLHGEEHEQGDHIGSQLETILRRVHRPVLLVPDNFNAPSSVLLAFDNSETTRKGVQMVAASPLLKGLPVHVVMVGAASDDHHSALQWAVETLQQQGHDAKAELLAGDVEASIHQYQQQHQLDLLVMGAYGHSRIRQLLVGSTTTKMLETSASPLLVLR</sequence>
<dbReference type="Proteomes" id="UP000287996">
    <property type="component" value="Unassembled WGS sequence"/>
</dbReference>
<evidence type="ECO:0000313" key="4">
    <source>
        <dbReference type="Proteomes" id="UP000287996"/>
    </source>
</evidence>
<comment type="caution">
    <text evidence="3">The sequence shown here is derived from an EMBL/GenBank/DDBJ whole genome shotgun (WGS) entry which is preliminary data.</text>
</comment>
<dbReference type="RefSeq" id="WP_126840659.1">
    <property type="nucleotide sequence ID" value="NZ_PIQH01000001.1"/>
</dbReference>
<reference evidence="3 4" key="1">
    <citation type="journal article" date="2011" name="Front. Microbiol.">
        <title>Genomic signatures of strain selection and enhancement in Bacillus atrophaeus var. globigii, a historical biowarfare simulant.</title>
        <authorList>
            <person name="Gibbons H.S."/>
            <person name="Broomall S.M."/>
            <person name="McNew L.A."/>
            <person name="Daligault H."/>
            <person name="Chapman C."/>
            <person name="Bruce D."/>
            <person name="Karavis M."/>
            <person name="Krepps M."/>
            <person name="McGregor P.A."/>
            <person name="Hong C."/>
            <person name="Park K.H."/>
            <person name="Akmal A."/>
            <person name="Feldman A."/>
            <person name="Lin J.S."/>
            <person name="Chang W.E."/>
            <person name="Higgs B.W."/>
            <person name="Demirev P."/>
            <person name="Lindquist J."/>
            <person name="Liem A."/>
            <person name="Fochler E."/>
            <person name="Read T.D."/>
            <person name="Tapia R."/>
            <person name="Johnson S."/>
            <person name="Bishop-Lilly K.A."/>
            <person name="Detter C."/>
            <person name="Han C."/>
            <person name="Sozhamannan S."/>
            <person name="Rosenzweig C.N."/>
            <person name="Skowronski E.W."/>
        </authorList>
    </citation>
    <scope>NUCLEOTIDE SEQUENCE [LARGE SCALE GENOMIC DNA]</scope>
    <source>
        <strain evidence="3 4">CC-PW-9</strain>
    </source>
</reference>
<dbReference type="SUPFAM" id="SSF52402">
    <property type="entry name" value="Adenine nucleotide alpha hydrolases-like"/>
    <property type="match status" value="2"/>
</dbReference>
<keyword evidence="4" id="KW-1185">Reference proteome</keyword>
<organism evidence="3 4">
    <name type="scientific">Idiomarina tyrosinivorans</name>
    <dbReference type="NCBI Taxonomy" id="1445662"/>
    <lineage>
        <taxon>Bacteria</taxon>
        <taxon>Pseudomonadati</taxon>
        <taxon>Pseudomonadota</taxon>
        <taxon>Gammaproteobacteria</taxon>
        <taxon>Alteromonadales</taxon>
        <taxon>Idiomarinaceae</taxon>
        <taxon>Idiomarina</taxon>
    </lineage>
</organism>
<dbReference type="CDD" id="cd00293">
    <property type="entry name" value="USP-like"/>
    <property type="match status" value="2"/>
</dbReference>
<dbReference type="PANTHER" id="PTHR46268">
    <property type="entry name" value="STRESS RESPONSE PROTEIN NHAX"/>
    <property type="match status" value="1"/>
</dbReference>